<dbReference type="PANTHER" id="PTHR33706:SF1">
    <property type="entry name" value="TPR REPEAT PROTEIN"/>
    <property type="match status" value="1"/>
</dbReference>
<keyword evidence="2" id="KW-1185">Reference proteome</keyword>
<dbReference type="AlphaFoldDB" id="A0A0S2I043"/>
<dbReference type="KEGG" id="blq:L21SP5_02067"/>
<dbReference type="Gene3D" id="2.20.110.10">
    <property type="entry name" value="Histone H3 K4-specific methyltransferase SET7/9 N-terminal domain"/>
    <property type="match status" value="4"/>
</dbReference>
<organism evidence="1 2">
    <name type="scientific">Salinivirga cyanobacteriivorans</name>
    <dbReference type="NCBI Taxonomy" id="1307839"/>
    <lineage>
        <taxon>Bacteria</taxon>
        <taxon>Pseudomonadati</taxon>
        <taxon>Bacteroidota</taxon>
        <taxon>Bacteroidia</taxon>
        <taxon>Bacteroidales</taxon>
        <taxon>Salinivirgaceae</taxon>
        <taxon>Salinivirga</taxon>
    </lineage>
</organism>
<evidence type="ECO:0000313" key="2">
    <source>
        <dbReference type="Proteomes" id="UP000064893"/>
    </source>
</evidence>
<protein>
    <submittedName>
        <fullName evidence="1">MORN repeat variant</fullName>
    </submittedName>
</protein>
<dbReference type="EMBL" id="CP013118">
    <property type="protein sequence ID" value="ALO15704.1"/>
    <property type="molecule type" value="Genomic_DNA"/>
</dbReference>
<gene>
    <name evidence="1" type="ORF">L21SP5_02067</name>
</gene>
<proteinExistence type="predicted"/>
<dbReference type="STRING" id="1307839.L21SP5_02067"/>
<dbReference type="PANTHER" id="PTHR33706">
    <property type="entry name" value="MORN VARIANT REPEAT PROTEIN"/>
    <property type="match status" value="1"/>
</dbReference>
<dbReference type="InterPro" id="IPR011652">
    <property type="entry name" value="MORN_2"/>
</dbReference>
<name>A0A0S2I043_9BACT</name>
<dbReference type="Proteomes" id="UP000064893">
    <property type="component" value="Chromosome"/>
</dbReference>
<reference evidence="1 2" key="1">
    <citation type="submission" date="2015-11" db="EMBL/GenBank/DDBJ databases">
        <title>Description and complete genome sequence of a novel strain predominating in hypersaline microbial mats and representing a new family of the Bacteriodetes phylum.</title>
        <authorList>
            <person name="Spring S."/>
            <person name="Bunk B."/>
            <person name="Sproer C."/>
            <person name="Klenk H.-P."/>
        </authorList>
    </citation>
    <scope>NUCLEOTIDE SEQUENCE [LARGE SCALE GENOMIC DNA]</scope>
    <source>
        <strain evidence="1 2">L21-Spi-D4</strain>
    </source>
</reference>
<evidence type="ECO:0000313" key="1">
    <source>
        <dbReference type="EMBL" id="ALO15704.1"/>
    </source>
</evidence>
<accession>A0A0S2I043</accession>
<dbReference type="Pfam" id="PF07661">
    <property type="entry name" value="MORN_2"/>
    <property type="match status" value="6"/>
</dbReference>
<dbReference type="SUPFAM" id="SSF82185">
    <property type="entry name" value="Histone H3 K4-specific methyltransferase SET7/9 N-terminal domain"/>
    <property type="match status" value="4"/>
</dbReference>
<sequence>MVFSLALLQAEAQNPVTYYYGDNTISAVGYFKNNQPHGLWKNFYHNGQLKSIGKRFYGKLDSTWTFYFNDGQIKTQIQYDKGIKNGFAYIYKKHSKTGSYLYKKRLYIDGKLHDKAFIYYPNGNIKSVTQYTEGTKTGTQINFYPDQTSKSIIDYRNNKAVSFQKINQFKDSLKSGTWIKIDDQFNIKEEIQYTEGKQTQVKSIDDQFREINYTIEGLENKQKDSLFEGKFVDGQPVGRHLWYDSAGAPFKYILYDSLSRKIESGRIKNYQKSGPVTGFYLSGNIKYEGNYHNEQRHGKWTFFYKDGESIEQEGFYHSGKLNGKWVWFFKNQDTLRIENYRYADKEGLYISYDGFGNIIQKGEYYDDLKQGLWLEKRGQVTFKGKYFDGERDGHWIGRYNNGFVAFKGNYVRGKRNGKFIYYYPSGIKRRIEFYKFGKSVGHWQFFDQSGNLYKVKTYKEGESIYYKP</sequence>